<gene>
    <name evidence="1" type="ORF">FHS29_000345</name>
</gene>
<dbReference type="Gene3D" id="3.30.70.1280">
    <property type="entry name" value="SP0830-like domains"/>
    <property type="match status" value="1"/>
</dbReference>
<evidence type="ECO:0000313" key="2">
    <source>
        <dbReference type="Proteomes" id="UP000547510"/>
    </source>
</evidence>
<dbReference type="AlphaFoldDB" id="A0A841CCN6"/>
<dbReference type="Pfam" id="PF08002">
    <property type="entry name" value="DUF1697"/>
    <property type="match status" value="1"/>
</dbReference>
<dbReference type="PANTHER" id="PTHR36439">
    <property type="entry name" value="BLL4334 PROTEIN"/>
    <property type="match status" value="1"/>
</dbReference>
<dbReference type="EMBL" id="JACHJN010000001">
    <property type="protein sequence ID" value="MBB5953775.1"/>
    <property type="molecule type" value="Genomic_DNA"/>
</dbReference>
<dbReference type="PANTHER" id="PTHR36439:SF1">
    <property type="entry name" value="DUF1697 DOMAIN-CONTAINING PROTEIN"/>
    <property type="match status" value="1"/>
</dbReference>
<proteinExistence type="predicted"/>
<dbReference type="RefSeq" id="WP_184687550.1">
    <property type="nucleotide sequence ID" value="NZ_JACHJN010000001.1"/>
</dbReference>
<accession>A0A841CCN6</accession>
<protein>
    <submittedName>
        <fullName evidence="1">Uncharacterized protein (DUF1697 family)</fullName>
    </submittedName>
</protein>
<name>A0A841CCN6_9PSEU</name>
<reference evidence="1 2" key="1">
    <citation type="submission" date="2020-08" db="EMBL/GenBank/DDBJ databases">
        <title>Genomic Encyclopedia of Type Strains, Phase III (KMG-III): the genomes of soil and plant-associated and newly described type strains.</title>
        <authorList>
            <person name="Whitman W."/>
        </authorList>
    </citation>
    <scope>NUCLEOTIDE SEQUENCE [LARGE SCALE GENOMIC DNA]</scope>
    <source>
        <strain evidence="1 2">CECT 8640</strain>
    </source>
</reference>
<dbReference type="SUPFAM" id="SSF160379">
    <property type="entry name" value="SP0830-like"/>
    <property type="match status" value="1"/>
</dbReference>
<sequence>MTRYVALMRGINIGGNTSLPMADLRRVFDNLGHQDVRTYIQSGNVVFGADSSDEDAVLAGIRRGLSADLGRDLPVVLRSAEDLDAVIDGNPFPGQADFTKLLVTFLDADPGDKQDALASPKGETGVLKQVGREVYVHVPDGYGRSKLTNAFVEKKTGVAGTTRNWKTVLKLRELLG</sequence>
<dbReference type="Proteomes" id="UP000547510">
    <property type="component" value="Unassembled WGS sequence"/>
</dbReference>
<dbReference type="InterPro" id="IPR012545">
    <property type="entry name" value="DUF1697"/>
</dbReference>
<organism evidence="1 2">
    <name type="scientific">Saccharothrix tamanrassetensis</name>
    <dbReference type="NCBI Taxonomy" id="1051531"/>
    <lineage>
        <taxon>Bacteria</taxon>
        <taxon>Bacillati</taxon>
        <taxon>Actinomycetota</taxon>
        <taxon>Actinomycetes</taxon>
        <taxon>Pseudonocardiales</taxon>
        <taxon>Pseudonocardiaceae</taxon>
        <taxon>Saccharothrix</taxon>
    </lineage>
</organism>
<evidence type="ECO:0000313" key="1">
    <source>
        <dbReference type="EMBL" id="MBB5953775.1"/>
    </source>
</evidence>
<keyword evidence="2" id="KW-1185">Reference proteome</keyword>
<dbReference type="PIRSF" id="PIRSF008502">
    <property type="entry name" value="UCP008502"/>
    <property type="match status" value="1"/>
</dbReference>
<comment type="caution">
    <text evidence="1">The sequence shown here is derived from an EMBL/GenBank/DDBJ whole genome shotgun (WGS) entry which is preliminary data.</text>
</comment>